<proteinExistence type="predicted"/>
<dbReference type="RefSeq" id="YP_009291009.1">
    <property type="nucleotide sequence ID" value="NC_031109.1"/>
</dbReference>
<keyword evidence="2" id="KW-1185">Reference proteome</keyword>
<name>A0A1B3B0M8_9CAUD</name>
<accession>A0A1B3B0M8</accession>
<reference evidence="2" key="1">
    <citation type="submission" date="2016-07" db="EMBL/GenBank/DDBJ databases">
        <authorList>
            <person name="Florea S."/>
            <person name="Webb J.S."/>
            <person name="Jaromczyk J."/>
            <person name="Schardl C.L."/>
        </authorList>
    </citation>
    <scope>NUCLEOTIDE SEQUENCE [LARGE SCALE GENOMIC DNA]</scope>
</reference>
<dbReference type="Proteomes" id="UP000203357">
    <property type="component" value="Segment"/>
</dbReference>
<dbReference type="KEGG" id="vg:29067936"/>
<gene>
    <name evidence="1" type="primary">44</name>
    <name evidence="1" type="ORF">SEA_JUMBO_44</name>
</gene>
<organism evidence="1 2">
    <name type="scientific">Gordonia phage Jumbo</name>
    <dbReference type="NCBI Taxonomy" id="1887650"/>
    <lineage>
        <taxon>Viruses</taxon>
        <taxon>Duplodnaviria</taxon>
        <taxon>Heunggongvirae</taxon>
        <taxon>Uroviricota</taxon>
        <taxon>Caudoviricetes</taxon>
        <taxon>Gorjumvirus</taxon>
        <taxon>Gorjumvirus jumbo</taxon>
    </lineage>
</organism>
<dbReference type="EMBL" id="KX557281">
    <property type="protein sequence ID" value="AOE44554.1"/>
    <property type="molecule type" value="Genomic_DNA"/>
</dbReference>
<evidence type="ECO:0000313" key="1">
    <source>
        <dbReference type="EMBL" id="AOE44554.1"/>
    </source>
</evidence>
<sequence>MPIIGVPTSKEVFKATHTCSPPTRTGEHWSEPIYPWGTFWICDECNDVYVAKKYDWYSMAHGEMSRKDKRKAKKFRREYLRGISDRHVISLDVPPPEIYEPKPRDEALDDLMKSLEDINPDPVGYAVIDTTYILGANVRVVREQHQAENIFKMLKANDAAENKVICKVVPITVENNRG</sequence>
<protein>
    <submittedName>
        <fullName evidence="1">Uncharacterized protein</fullName>
    </submittedName>
</protein>
<dbReference type="GeneID" id="29067936"/>
<evidence type="ECO:0000313" key="2">
    <source>
        <dbReference type="Proteomes" id="UP000203357"/>
    </source>
</evidence>